<name>A0ABV7ZJJ9_9HELI</name>
<comment type="caution">
    <text evidence="2">The sequence shown here is derived from an EMBL/GenBank/DDBJ whole genome shotgun (WGS) entry which is preliminary data.</text>
</comment>
<reference evidence="3" key="1">
    <citation type="journal article" date="2019" name="Int. J. Syst. Evol. Microbiol.">
        <title>The Global Catalogue of Microorganisms (GCM) 10K type strain sequencing project: providing services to taxonomists for standard genome sequencing and annotation.</title>
        <authorList>
            <consortium name="The Broad Institute Genomics Platform"/>
            <consortium name="The Broad Institute Genome Sequencing Center for Infectious Disease"/>
            <person name="Wu L."/>
            <person name="Ma J."/>
        </authorList>
    </citation>
    <scope>NUCLEOTIDE SEQUENCE [LARGE SCALE GENOMIC DNA]</scope>
    <source>
        <strain evidence="3">CCUG 53816</strain>
    </source>
</reference>
<dbReference type="Proteomes" id="UP001595783">
    <property type="component" value="Unassembled WGS sequence"/>
</dbReference>
<gene>
    <name evidence="2" type="ORF">ACFOPX_03280</name>
</gene>
<accession>A0ABV7ZJJ9</accession>
<organism evidence="2 3">
    <name type="scientific">Helicobacter baculiformis</name>
    <dbReference type="NCBI Taxonomy" id="427351"/>
    <lineage>
        <taxon>Bacteria</taxon>
        <taxon>Pseudomonadati</taxon>
        <taxon>Campylobacterota</taxon>
        <taxon>Epsilonproteobacteria</taxon>
        <taxon>Campylobacterales</taxon>
        <taxon>Helicobacteraceae</taxon>
        <taxon>Helicobacter</taxon>
    </lineage>
</organism>
<dbReference type="RefSeq" id="WP_267892712.1">
    <property type="nucleotide sequence ID" value="NZ_FZMF01000069.1"/>
</dbReference>
<dbReference type="EMBL" id="JBHRZO010000012">
    <property type="protein sequence ID" value="MFC3847561.1"/>
    <property type="molecule type" value="Genomic_DNA"/>
</dbReference>
<keyword evidence="1" id="KW-0812">Transmembrane</keyword>
<evidence type="ECO:0000256" key="1">
    <source>
        <dbReference type="SAM" id="Phobius"/>
    </source>
</evidence>
<keyword evidence="3" id="KW-1185">Reference proteome</keyword>
<proteinExistence type="predicted"/>
<protein>
    <submittedName>
        <fullName evidence="2">Uncharacterized protein</fullName>
    </submittedName>
</protein>
<keyword evidence="1" id="KW-1133">Transmembrane helix</keyword>
<feature type="transmembrane region" description="Helical" evidence="1">
    <location>
        <begin position="16"/>
        <end position="33"/>
    </location>
</feature>
<sequence>MGGLLRPLEISDSPQMHWHAFLALFGMLGLVSVDMPSADGQGG</sequence>
<evidence type="ECO:0000313" key="3">
    <source>
        <dbReference type="Proteomes" id="UP001595783"/>
    </source>
</evidence>
<evidence type="ECO:0000313" key="2">
    <source>
        <dbReference type="EMBL" id="MFC3847561.1"/>
    </source>
</evidence>
<keyword evidence="1" id="KW-0472">Membrane</keyword>